<name>A0A1G2CRQ2_9BACT</name>
<feature type="region of interest" description="Disordered" evidence="6">
    <location>
        <begin position="40"/>
        <end position="97"/>
    </location>
</feature>
<keyword evidence="5" id="KW-0694">RNA-binding</keyword>
<dbReference type="Proteomes" id="UP000178841">
    <property type="component" value="Unassembled WGS sequence"/>
</dbReference>
<dbReference type="Pfam" id="PF00573">
    <property type="entry name" value="Ribosomal_L4"/>
    <property type="match status" value="1"/>
</dbReference>
<evidence type="ECO:0000256" key="1">
    <source>
        <dbReference type="ARBA" id="ARBA00010528"/>
    </source>
</evidence>
<gene>
    <name evidence="5" type="primary">rplD</name>
    <name evidence="7" type="ORF">A2648_00295</name>
</gene>
<evidence type="ECO:0000313" key="8">
    <source>
        <dbReference type="Proteomes" id="UP000178841"/>
    </source>
</evidence>
<dbReference type="HAMAP" id="MF_01328_B">
    <property type="entry name" value="Ribosomal_uL4_B"/>
    <property type="match status" value="1"/>
</dbReference>
<evidence type="ECO:0000256" key="6">
    <source>
        <dbReference type="SAM" id="MobiDB-lite"/>
    </source>
</evidence>
<dbReference type="GO" id="GO:0003735">
    <property type="term" value="F:structural constituent of ribosome"/>
    <property type="evidence" value="ECO:0007669"/>
    <property type="project" value="InterPro"/>
</dbReference>
<evidence type="ECO:0000313" key="7">
    <source>
        <dbReference type="EMBL" id="OGZ04046.1"/>
    </source>
</evidence>
<dbReference type="SUPFAM" id="SSF52166">
    <property type="entry name" value="Ribosomal protein L4"/>
    <property type="match status" value="1"/>
</dbReference>
<keyword evidence="3 5" id="KW-0687">Ribonucleoprotein</keyword>
<comment type="function">
    <text evidence="5">One of the primary rRNA binding proteins, this protein initially binds near the 5'-end of the 23S rRNA. It is important during the early stages of 50S assembly. It makes multiple contacts with different domains of the 23S rRNA in the assembled 50S subunit and ribosome.</text>
</comment>
<evidence type="ECO:0000256" key="2">
    <source>
        <dbReference type="ARBA" id="ARBA00022980"/>
    </source>
</evidence>
<organism evidence="7 8">
    <name type="scientific">Candidatus Lloydbacteria bacterium RIFCSPHIGHO2_01_FULL_41_20</name>
    <dbReference type="NCBI Taxonomy" id="1798657"/>
    <lineage>
        <taxon>Bacteria</taxon>
        <taxon>Candidatus Lloydiibacteriota</taxon>
    </lineage>
</organism>
<evidence type="ECO:0000256" key="5">
    <source>
        <dbReference type="HAMAP-Rule" id="MF_01328"/>
    </source>
</evidence>
<dbReference type="NCBIfam" id="TIGR03953">
    <property type="entry name" value="rplD_bact"/>
    <property type="match status" value="1"/>
</dbReference>
<evidence type="ECO:0000256" key="3">
    <source>
        <dbReference type="ARBA" id="ARBA00023274"/>
    </source>
</evidence>
<dbReference type="PANTHER" id="PTHR10746:SF6">
    <property type="entry name" value="LARGE RIBOSOMAL SUBUNIT PROTEIN UL4M"/>
    <property type="match status" value="1"/>
</dbReference>
<reference evidence="7 8" key="1">
    <citation type="journal article" date="2016" name="Nat. Commun.">
        <title>Thousands of microbial genomes shed light on interconnected biogeochemical processes in an aquifer system.</title>
        <authorList>
            <person name="Anantharaman K."/>
            <person name="Brown C.T."/>
            <person name="Hug L.A."/>
            <person name="Sharon I."/>
            <person name="Castelle C.J."/>
            <person name="Probst A.J."/>
            <person name="Thomas B.C."/>
            <person name="Singh A."/>
            <person name="Wilkins M.J."/>
            <person name="Karaoz U."/>
            <person name="Brodie E.L."/>
            <person name="Williams K.H."/>
            <person name="Hubbard S.S."/>
            <person name="Banfield J.F."/>
        </authorList>
    </citation>
    <scope>NUCLEOTIDE SEQUENCE [LARGE SCALE GENOMIC DNA]</scope>
</reference>
<comment type="function">
    <text evidence="5">Forms part of the polypeptide exit tunnel.</text>
</comment>
<dbReference type="GO" id="GO:0006412">
    <property type="term" value="P:translation"/>
    <property type="evidence" value="ECO:0007669"/>
    <property type="project" value="UniProtKB-UniRule"/>
</dbReference>
<protein>
    <recommendedName>
        <fullName evidence="4 5">Large ribosomal subunit protein uL4</fullName>
    </recommendedName>
</protein>
<sequence>MEAKIYNQEGKASGEIKLSENVFGLKWNADLVHQVVTGMQSNARSNTARTKGRGEVRGGGKKPWQQKGTGRARHGSRRSPIWKGGGVTHGPTNERNYNKKINKKMAGKALAVLLSEKFRTGGLVLVEALKFKEAKTKNASKTISALAKIKGFEKLLYKNKSTIFLVFSKKDTTLEKTFRNLPQVEMGEARNLNPRDIATHRFIVMVPAKESVSVIEKRLAK</sequence>
<evidence type="ECO:0000256" key="4">
    <source>
        <dbReference type="ARBA" id="ARBA00035244"/>
    </source>
</evidence>
<accession>A0A1G2CRQ2</accession>
<comment type="similarity">
    <text evidence="1 5">Belongs to the universal ribosomal protein uL4 family.</text>
</comment>
<dbReference type="InterPro" id="IPR013005">
    <property type="entry name" value="Ribosomal_uL4-like"/>
</dbReference>
<dbReference type="Gene3D" id="3.40.1370.10">
    <property type="match status" value="1"/>
</dbReference>
<dbReference type="InterPro" id="IPR023574">
    <property type="entry name" value="Ribosomal_uL4_dom_sf"/>
</dbReference>
<dbReference type="PANTHER" id="PTHR10746">
    <property type="entry name" value="50S RIBOSOMAL PROTEIN L4"/>
    <property type="match status" value="1"/>
</dbReference>
<proteinExistence type="inferred from homology"/>
<comment type="subunit">
    <text evidence="5">Part of the 50S ribosomal subunit.</text>
</comment>
<dbReference type="EMBL" id="MHLH01000012">
    <property type="protein sequence ID" value="OGZ04046.1"/>
    <property type="molecule type" value="Genomic_DNA"/>
</dbReference>
<dbReference type="InterPro" id="IPR002136">
    <property type="entry name" value="Ribosomal_uL4"/>
</dbReference>
<keyword evidence="5" id="KW-0699">rRNA-binding</keyword>
<dbReference type="AlphaFoldDB" id="A0A1G2CRQ2"/>
<dbReference type="GO" id="GO:1990904">
    <property type="term" value="C:ribonucleoprotein complex"/>
    <property type="evidence" value="ECO:0007669"/>
    <property type="project" value="UniProtKB-KW"/>
</dbReference>
<keyword evidence="2 5" id="KW-0689">Ribosomal protein</keyword>
<dbReference type="GO" id="GO:0019843">
    <property type="term" value="F:rRNA binding"/>
    <property type="evidence" value="ECO:0007669"/>
    <property type="project" value="UniProtKB-UniRule"/>
</dbReference>
<comment type="caution">
    <text evidence="7">The sequence shown here is derived from an EMBL/GenBank/DDBJ whole genome shotgun (WGS) entry which is preliminary data.</text>
</comment>
<dbReference type="GO" id="GO:0005840">
    <property type="term" value="C:ribosome"/>
    <property type="evidence" value="ECO:0007669"/>
    <property type="project" value="UniProtKB-KW"/>
</dbReference>
<dbReference type="STRING" id="1798657.A2648_00295"/>